<proteinExistence type="predicted"/>
<gene>
    <name evidence="1" type="ORF">CCMSSC00406_0008421</name>
</gene>
<comment type="caution">
    <text evidence="1">The sequence shown here is derived from an EMBL/GenBank/DDBJ whole genome shotgun (WGS) entry which is preliminary data.</text>
</comment>
<keyword evidence="2" id="KW-1185">Reference proteome</keyword>
<reference evidence="1 2" key="1">
    <citation type="journal article" date="2021" name="Appl. Environ. Microbiol.">
        <title>Genetic linkage and physical mapping for an oyster mushroom Pleurotus cornucopiae and QTL analysis for the trait cap color.</title>
        <authorList>
            <person name="Zhang Y."/>
            <person name="Gao W."/>
            <person name="Sonnenberg A."/>
            <person name="Chen Q."/>
            <person name="Zhang J."/>
            <person name="Huang C."/>
        </authorList>
    </citation>
    <scope>NUCLEOTIDE SEQUENCE [LARGE SCALE GENOMIC DNA]</scope>
    <source>
        <strain evidence="1">CCMSSC00406</strain>
    </source>
</reference>
<sequence>MASTIEDEFSEVPEYVESAGIYGVVPAEQLAEMHAEHVRVAMSRTLMLARSPSDADISAGVQRVEQRVTSTCRRPAVIVTVFTEDAAVIPTFVWLLQTHYILFVTAMKSSTKIIIKARPAASETPVASSSKPRIVIPAMGASSRDRESSKSTPETELPDEEADGGVEGDNEDEEQGDGDDDAEVKDGEDEQMEVDAPVVRRPRGRPRGRGRGASTGTPRARGRGRGRGRGRPRGRPSALTIRLPKRQDEDGDASGVDSEVLQDDAIDSNADADDAKVAPMGGGKPFRKIGDKVYIIEGDEFVTEDDPVGDTKIDKNGRLLGGRQFKGSTFVLPNRHPERLYMLAIDAARTSGFRDSLYYFRRNLLAFKLNATQPEKEYLIKEGKLGSHLKTRSVTLITARSAFKLHGSKMILDGKWVVDDYYESKALEDAAARGAKAGDPVGDLTDPQGNTESNNAAAKAAAKADRDRGGGGGGMGIYRAGGPTTIFGGNGLGPYSDGPLNAVRKSMYNRDGVTEENWMWMMAGRVLEADDELRKVRQSALRLVGADGVLAEDPREVEDGAMDEDVPKTKRRKVVGVDAHPKGAYEPHTNNILCASLPFSLRYVLDFLTDTLLYADRVDTQPTRSRWEAMPESKDKPRVLGGSKMGNAAWAIAYVDTVMEPRRPSEDGERQARESLMNSIQET</sequence>
<organism evidence="1 2">
    <name type="scientific">Pleurotus cornucopiae</name>
    <name type="common">Cornucopia mushroom</name>
    <dbReference type="NCBI Taxonomy" id="5321"/>
    <lineage>
        <taxon>Eukaryota</taxon>
        <taxon>Fungi</taxon>
        <taxon>Dikarya</taxon>
        <taxon>Basidiomycota</taxon>
        <taxon>Agaricomycotina</taxon>
        <taxon>Agaricomycetes</taxon>
        <taxon>Agaricomycetidae</taxon>
        <taxon>Agaricales</taxon>
        <taxon>Pleurotineae</taxon>
        <taxon>Pleurotaceae</taxon>
        <taxon>Pleurotus</taxon>
    </lineage>
</organism>
<name>A0ACB7J9H2_PLECO</name>
<evidence type="ECO:0000313" key="2">
    <source>
        <dbReference type="Proteomes" id="UP000824881"/>
    </source>
</evidence>
<protein>
    <submittedName>
        <fullName evidence="1">Uncharacterized protein</fullName>
    </submittedName>
</protein>
<dbReference type="Proteomes" id="UP000824881">
    <property type="component" value="Unassembled WGS sequence"/>
</dbReference>
<dbReference type="EMBL" id="WQMT02000002">
    <property type="protein sequence ID" value="KAG9226721.1"/>
    <property type="molecule type" value="Genomic_DNA"/>
</dbReference>
<accession>A0ACB7J9H2</accession>
<evidence type="ECO:0000313" key="1">
    <source>
        <dbReference type="EMBL" id="KAG9226721.1"/>
    </source>
</evidence>